<gene>
    <name evidence="4" type="ORF">ENT92_03095</name>
    <name evidence="3" type="ORF">ENU14_04385</name>
</gene>
<evidence type="ECO:0000313" key="4">
    <source>
        <dbReference type="EMBL" id="HGU65185.1"/>
    </source>
</evidence>
<proteinExistence type="predicted"/>
<dbReference type="Pfam" id="PF21688">
    <property type="entry name" value="FAD-depend_C"/>
    <property type="match status" value="1"/>
</dbReference>
<organism evidence="3">
    <name type="scientific">Staphylothermus marinus</name>
    <dbReference type="NCBI Taxonomy" id="2280"/>
    <lineage>
        <taxon>Archaea</taxon>
        <taxon>Thermoproteota</taxon>
        <taxon>Thermoprotei</taxon>
        <taxon>Desulfurococcales</taxon>
        <taxon>Desulfurococcaceae</taxon>
        <taxon>Staphylothermus</taxon>
    </lineage>
</organism>
<dbReference type="SUPFAM" id="SSF51905">
    <property type="entry name" value="FAD/NAD(P)-binding domain"/>
    <property type="match status" value="1"/>
</dbReference>
<sequence length="468" mass="51631">MREVDVAIIGAGPAGLFSAYELISRNSGLKIIVFDKGVRPGERKCPLIQAQRSSEWKNTDCFKCSVCHVMEGVGGAGFFSSGIINLRPDVGGDLDKLIGSWSVAEDLIKYIDSILVKFGAPDSVYSISEEQSKRLERLSARAGAKFIPTPQRHIGSENTVYVIENLVKYLENKGVYFSTSNYVEDIVREDNLFKIKSVRGVFYSKFVILAPGRSGAEWFRDIALKMGIEIEPGPLDIGVRVEIPSYIAEPITRIVRDPKFILYTRVYDDKVRTFCFNPNGFVIQETYSDGTVGVNGESYVKMRSRNSNFALLVTVKLTDPLEDTIAYGKKIACLSTKLGGGKPIIQRLGDLLAGRRSTWDRIARSSIEPTLRNVTPGDISMALPYRIVANIIEALERLDTIIPGLYSQQTLLYTPEIKYYSVKARVNKDLETNIDNLFVAGDGAGLSRGINTAAATGVIAARGILNKL</sequence>
<evidence type="ECO:0000259" key="1">
    <source>
        <dbReference type="Pfam" id="PF01266"/>
    </source>
</evidence>
<dbReference type="PANTHER" id="PTHR43106">
    <property type="entry name" value="DEHYDROGENASE-RELATED"/>
    <property type="match status" value="1"/>
</dbReference>
<dbReference type="InterPro" id="IPR006076">
    <property type="entry name" value="FAD-dep_OxRdtase"/>
</dbReference>
<dbReference type="PANTHER" id="PTHR43106:SF1">
    <property type="entry name" value="DEHYDROGENASE-RELATED"/>
    <property type="match status" value="1"/>
</dbReference>
<dbReference type="InterPro" id="IPR028348">
    <property type="entry name" value="FAD-binding_protein"/>
</dbReference>
<evidence type="ECO:0000259" key="2">
    <source>
        <dbReference type="Pfam" id="PF21688"/>
    </source>
</evidence>
<dbReference type="PRINTS" id="PR00368">
    <property type="entry name" value="FADPNR"/>
</dbReference>
<protein>
    <submittedName>
        <fullName evidence="3">NAD(P)/FAD-dependent oxidoreductase</fullName>
    </submittedName>
</protein>
<dbReference type="PIRSF" id="PIRSF038984">
    <property type="entry name" value="FAD_binding_protein"/>
    <property type="match status" value="1"/>
</dbReference>
<dbReference type="InterPro" id="IPR049516">
    <property type="entry name" value="FAD-depend_C"/>
</dbReference>
<evidence type="ECO:0000313" key="3">
    <source>
        <dbReference type="EMBL" id="HGM58803.1"/>
    </source>
</evidence>
<feature type="domain" description="FAD dependent oxidoreductase" evidence="1">
    <location>
        <begin position="5"/>
        <end position="212"/>
    </location>
</feature>
<dbReference type="AlphaFoldDB" id="A0A7C4H9E4"/>
<name>A0A7C4H9E4_STAMA</name>
<comment type="caution">
    <text evidence="3">The sequence shown here is derived from an EMBL/GenBank/DDBJ whole genome shotgun (WGS) entry which is preliminary data.</text>
</comment>
<accession>A0A7C4H9E4</accession>
<dbReference type="EMBL" id="DTAN01000122">
    <property type="protein sequence ID" value="HGU65185.1"/>
    <property type="molecule type" value="Genomic_DNA"/>
</dbReference>
<dbReference type="Pfam" id="PF01266">
    <property type="entry name" value="DAO"/>
    <property type="match status" value="1"/>
</dbReference>
<feature type="domain" description="FAD-dependent protein C-terminal" evidence="2">
    <location>
        <begin position="260"/>
        <end position="416"/>
    </location>
</feature>
<dbReference type="InterPro" id="IPR036188">
    <property type="entry name" value="FAD/NAD-bd_sf"/>
</dbReference>
<dbReference type="EMBL" id="DTBJ01000033">
    <property type="protein sequence ID" value="HGM58803.1"/>
    <property type="molecule type" value="Genomic_DNA"/>
</dbReference>
<dbReference type="Gene3D" id="3.50.50.60">
    <property type="entry name" value="FAD/NAD(P)-binding domain"/>
    <property type="match status" value="2"/>
</dbReference>
<reference evidence="3" key="1">
    <citation type="journal article" date="2020" name="mSystems">
        <title>Genome- and Community-Level Interaction Insights into Carbon Utilization and Element Cycling Functions of Hydrothermarchaeota in Hydrothermal Sediment.</title>
        <authorList>
            <person name="Zhou Z."/>
            <person name="Liu Y."/>
            <person name="Xu W."/>
            <person name="Pan J."/>
            <person name="Luo Z.H."/>
            <person name="Li M."/>
        </authorList>
    </citation>
    <scope>NUCLEOTIDE SEQUENCE [LARGE SCALE GENOMIC DNA]</scope>
    <source>
        <strain evidence="4">SpSt-622</strain>
        <strain evidence="3">SpSt-642</strain>
    </source>
</reference>